<name>A0A2K3KSA6_TRIPR</name>
<comment type="caution">
    <text evidence="1">The sequence shown here is derived from an EMBL/GenBank/DDBJ whole genome shotgun (WGS) entry which is preliminary data.</text>
</comment>
<evidence type="ECO:0000313" key="2">
    <source>
        <dbReference type="Proteomes" id="UP000236291"/>
    </source>
</evidence>
<accession>A0A2K3KSA6</accession>
<evidence type="ECO:0000313" key="1">
    <source>
        <dbReference type="EMBL" id="PNX69172.1"/>
    </source>
</evidence>
<reference evidence="1 2" key="1">
    <citation type="journal article" date="2014" name="Am. J. Bot.">
        <title>Genome assembly and annotation for red clover (Trifolium pratense; Fabaceae).</title>
        <authorList>
            <person name="Istvanek J."/>
            <person name="Jaros M."/>
            <person name="Krenek A."/>
            <person name="Repkova J."/>
        </authorList>
    </citation>
    <scope>NUCLEOTIDE SEQUENCE [LARGE SCALE GENOMIC DNA]</scope>
    <source>
        <strain evidence="2">cv. Tatra</strain>
        <tissue evidence="1">Young leaves</tissue>
    </source>
</reference>
<dbReference type="Proteomes" id="UP000236291">
    <property type="component" value="Unassembled WGS sequence"/>
</dbReference>
<proteinExistence type="predicted"/>
<dbReference type="EMBL" id="ASHM01107792">
    <property type="protein sequence ID" value="PNX69172.1"/>
    <property type="molecule type" value="Genomic_DNA"/>
</dbReference>
<feature type="non-terminal residue" evidence="1">
    <location>
        <position position="1"/>
    </location>
</feature>
<sequence length="63" mass="6929">AKTKETKCATPFQTCNNTNKTFTEVDSDTIAPVTAPPIKAFFCGTSKTREQCRATLIFISTPR</sequence>
<gene>
    <name evidence="1" type="ORF">L195_g056570</name>
</gene>
<organism evidence="1 2">
    <name type="scientific">Trifolium pratense</name>
    <name type="common">Red clover</name>
    <dbReference type="NCBI Taxonomy" id="57577"/>
    <lineage>
        <taxon>Eukaryota</taxon>
        <taxon>Viridiplantae</taxon>
        <taxon>Streptophyta</taxon>
        <taxon>Embryophyta</taxon>
        <taxon>Tracheophyta</taxon>
        <taxon>Spermatophyta</taxon>
        <taxon>Magnoliopsida</taxon>
        <taxon>eudicotyledons</taxon>
        <taxon>Gunneridae</taxon>
        <taxon>Pentapetalae</taxon>
        <taxon>rosids</taxon>
        <taxon>fabids</taxon>
        <taxon>Fabales</taxon>
        <taxon>Fabaceae</taxon>
        <taxon>Papilionoideae</taxon>
        <taxon>50 kb inversion clade</taxon>
        <taxon>NPAAA clade</taxon>
        <taxon>Hologalegina</taxon>
        <taxon>IRL clade</taxon>
        <taxon>Trifolieae</taxon>
        <taxon>Trifolium</taxon>
    </lineage>
</organism>
<reference evidence="1 2" key="2">
    <citation type="journal article" date="2017" name="Front. Plant Sci.">
        <title>Gene Classification and Mining of Molecular Markers Useful in Red Clover (Trifolium pratense) Breeding.</title>
        <authorList>
            <person name="Istvanek J."/>
            <person name="Dluhosova J."/>
            <person name="Dluhos P."/>
            <person name="Patkova L."/>
            <person name="Nedelnik J."/>
            <person name="Repkova J."/>
        </authorList>
    </citation>
    <scope>NUCLEOTIDE SEQUENCE [LARGE SCALE GENOMIC DNA]</scope>
    <source>
        <strain evidence="2">cv. Tatra</strain>
        <tissue evidence="1">Young leaves</tissue>
    </source>
</reference>
<protein>
    <submittedName>
        <fullName evidence="1">Uncharacterized protein</fullName>
    </submittedName>
</protein>
<dbReference type="AlphaFoldDB" id="A0A2K3KSA6"/>